<sequence length="133" mass="14430">MSDLTRVDSHPVSQPEPPLVVIGEIAVTSSWLVTPAGTVPLAGTEFFVTDFTRVEQKTPTWAIVLAIVGFFFVFVLSLLFLLARESRLTGFVQVTARNGHLQYQSNVPVTSAATAPDVFGRVQYARHVVSLAG</sequence>
<proteinExistence type="predicted"/>
<dbReference type="Proteomes" id="UP000189735">
    <property type="component" value="Unassembled WGS sequence"/>
</dbReference>
<dbReference type="EMBL" id="FUYG01000002">
    <property type="protein sequence ID" value="SKA85704.1"/>
    <property type="molecule type" value="Genomic_DNA"/>
</dbReference>
<accession>A0A1T4X7U6</accession>
<dbReference type="AlphaFoldDB" id="A0A1T4X7U6"/>
<keyword evidence="1" id="KW-0812">Transmembrane</keyword>
<feature type="transmembrane region" description="Helical" evidence="1">
    <location>
        <begin position="61"/>
        <end position="83"/>
    </location>
</feature>
<name>A0A1T4X7U6_9MICO</name>
<protein>
    <submittedName>
        <fullName evidence="2">Uncharacterized protein</fullName>
    </submittedName>
</protein>
<evidence type="ECO:0000313" key="2">
    <source>
        <dbReference type="EMBL" id="SKA85704.1"/>
    </source>
</evidence>
<keyword evidence="1" id="KW-1133">Transmembrane helix</keyword>
<gene>
    <name evidence="2" type="ORF">SAMN06295879_0817</name>
</gene>
<evidence type="ECO:0000313" key="3">
    <source>
        <dbReference type="Proteomes" id="UP000189735"/>
    </source>
</evidence>
<evidence type="ECO:0000256" key="1">
    <source>
        <dbReference type="SAM" id="Phobius"/>
    </source>
</evidence>
<organism evidence="2 3">
    <name type="scientific">Agreia bicolorata</name>
    <dbReference type="NCBI Taxonomy" id="110935"/>
    <lineage>
        <taxon>Bacteria</taxon>
        <taxon>Bacillati</taxon>
        <taxon>Actinomycetota</taxon>
        <taxon>Actinomycetes</taxon>
        <taxon>Micrococcales</taxon>
        <taxon>Microbacteriaceae</taxon>
        <taxon>Agreia</taxon>
    </lineage>
</organism>
<reference evidence="3" key="1">
    <citation type="submission" date="2017-02" db="EMBL/GenBank/DDBJ databases">
        <authorList>
            <person name="Varghese N."/>
            <person name="Submissions S."/>
        </authorList>
    </citation>
    <scope>NUCLEOTIDE SEQUENCE [LARGE SCALE GENOMIC DNA]</scope>
    <source>
        <strain evidence="3">VKM Ac-2052</strain>
    </source>
</reference>
<keyword evidence="1" id="KW-0472">Membrane</keyword>